<reference evidence="3 4" key="1">
    <citation type="journal article" date="2012" name="Plant Cell">
        <title>Genome comparison of barley and maize smut fungi reveals targeted loss of RNA silencing components and species-specific presence of transposable elements.</title>
        <authorList>
            <person name="Laurie J.D."/>
            <person name="Ali S."/>
            <person name="Linning R."/>
            <person name="Mannhaupt G."/>
            <person name="Wong P."/>
            <person name="Gueldener U."/>
            <person name="Muensterkoetter M."/>
            <person name="Moore R."/>
            <person name="Kahmann R."/>
            <person name="Bakkeren G."/>
            <person name="Schirawski J."/>
        </authorList>
    </citation>
    <scope>NUCLEOTIDE SEQUENCE [LARGE SCALE GENOMIC DNA]</scope>
    <source>
        <strain evidence="4">Uh4875-4</strain>
    </source>
</reference>
<dbReference type="eggNOG" id="KOG1549">
    <property type="taxonomic scope" value="Eukaryota"/>
</dbReference>
<dbReference type="Proteomes" id="UP000006174">
    <property type="component" value="Unassembled WGS sequence"/>
</dbReference>
<dbReference type="Pfam" id="PF00266">
    <property type="entry name" value="Aminotran_5"/>
    <property type="match status" value="1"/>
</dbReference>
<dbReference type="PANTHER" id="PTHR43092:SF2">
    <property type="entry name" value="HERCYNYLCYSTEINE SULFOXIDE LYASE"/>
    <property type="match status" value="1"/>
</dbReference>
<protein>
    <submittedName>
        <fullName evidence="3">Related to isopenicillin N epimerase</fullName>
    </submittedName>
</protein>
<dbReference type="PANTHER" id="PTHR43092">
    <property type="entry name" value="L-CYSTEINE DESULFHYDRASE"/>
    <property type="match status" value="1"/>
</dbReference>
<evidence type="ECO:0000256" key="1">
    <source>
        <dbReference type="ARBA" id="ARBA00022898"/>
    </source>
</evidence>
<dbReference type="SUPFAM" id="SSF53383">
    <property type="entry name" value="PLP-dependent transferases"/>
    <property type="match status" value="1"/>
</dbReference>
<gene>
    <name evidence="3" type="ORF">UHOR_06182</name>
</gene>
<feature type="domain" description="Aminotransferase class V" evidence="2">
    <location>
        <begin position="77"/>
        <end position="261"/>
    </location>
</feature>
<accession>I2FUQ2</accession>
<evidence type="ECO:0000313" key="4">
    <source>
        <dbReference type="Proteomes" id="UP000006174"/>
    </source>
</evidence>
<proteinExistence type="predicted"/>
<organism evidence="3 4">
    <name type="scientific">Ustilago hordei</name>
    <name type="common">Barley covered smut fungus</name>
    <dbReference type="NCBI Taxonomy" id="120017"/>
    <lineage>
        <taxon>Eukaryota</taxon>
        <taxon>Fungi</taxon>
        <taxon>Dikarya</taxon>
        <taxon>Basidiomycota</taxon>
        <taxon>Ustilaginomycotina</taxon>
        <taxon>Ustilaginomycetes</taxon>
        <taxon>Ustilaginales</taxon>
        <taxon>Ustilaginaceae</taxon>
        <taxon>Ustilago</taxon>
    </lineage>
</organism>
<dbReference type="EMBL" id="CAGI01000157">
    <property type="protein sequence ID" value="CCF50645.1"/>
    <property type="molecule type" value="Genomic_DNA"/>
</dbReference>
<dbReference type="InterPro" id="IPR000192">
    <property type="entry name" value="Aminotrans_V_dom"/>
</dbReference>
<comment type="caution">
    <text evidence="3">The sequence shown here is derived from an EMBL/GenBank/DDBJ whole genome shotgun (WGS) entry which is preliminary data.</text>
</comment>
<sequence>MTNLEERIAAHQNQLNSTAFPGFGHALRPYYGFDENYVPLNNGSFGACPNYVLDIYKEFLHEAERRPDRFVRLQYRPYLQQARKELAQLVKCDQEDLVLVPNATSAVNAVLRSFNGRWQQGDAILVYETIYGACGKAVQYIIDSNESFKLRIVKVPLSYPLTHEQVLSATRDAIQHARAEQITIKIAVVDAISSIPGVIVPWEQLCALFRQHSILSLVDGAHAVGQIPLDLCSADPDFFISNCHKWLSCHRGVALLYTPKRNQSLALAIPTSHEYISPNLATPPELFPTNATSNYVSSWEWTGTIDLGNYLTIPYALQFRRWMGGENAIMQYNCNLALKAGTAFASKLGKNSHLMQFPNSSSSPSNQSLTAAMANISIPIATSNAEQGDANQLAFIAASLQTKLMQQHDTFVMFYPHAGKVWARLSAQVWLEERDFIWAAERIAELLQQQEFQLKPSA</sequence>
<dbReference type="OMA" id="TGNCHKW"/>
<dbReference type="STRING" id="1128400.I2FUQ2"/>
<dbReference type="HOGENOM" id="CLU_003433_3_0_1"/>
<dbReference type="AlphaFoldDB" id="I2FUQ2"/>
<keyword evidence="1" id="KW-0663">Pyridoxal phosphate</keyword>
<evidence type="ECO:0000313" key="3">
    <source>
        <dbReference type="EMBL" id="CCF50645.1"/>
    </source>
</evidence>
<dbReference type="Gene3D" id="3.40.640.10">
    <property type="entry name" value="Type I PLP-dependent aspartate aminotransferase-like (Major domain)"/>
    <property type="match status" value="1"/>
</dbReference>
<keyword evidence="4" id="KW-1185">Reference proteome</keyword>
<name>I2FUQ2_USTHO</name>
<dbReference type="OrthoDB" id="5978656at2759"/>
<evidence type="ECO:0000259" key="2">
    <source>
        <dbReference type="Pfam" id="PF00266"/>
    </source>
</evidence>
<dbReference type="InterPro" id="IPR015424">
    <property type="entry name" value="PyrdxlP-dep_Trfase"/>
</dbReference>
<dbReference type="InterPro" id="IPR015421">
    <property type="entry name" value="PyrdxlP-dep_Trfase_major"/>
</dbReference>